<keyword evidence="5" id="KW-1185">Reference proteome</keyword>
<keyword evidence="1" id="KW-0067">ATP-binding</keyword>
<name>A0A9D4X738_PEA</name>
<dbReference type="EMBL" id="JAMSHJ010000004">
    <property type="protein sequence ID" value="KAI5414867.1"/>
    <property type="molecule type" value="Genomic_DNA"/>
</dbReference>
<evidence type="ECO:0000313" key="4">
    <source>
        <dbReference type="EMBL" id="KAI5414867.1"/>
    </source>
</evidence>
<comment type="caution">
    <text evidence="4">The sequence shown here is derived from an EMBL/GenBank/DDBJ whole genome shotgun (WGS) entry which is preliminary data.</text>
</comment>
<dbReference type="Proteomes" id="UP001058974">
    <property type="component" value="Chromosome 4"/>
</dbReference>
<reference evidence="4 5" key="1">
    <citation type="journal article" date="2022" name="Nat. Genet.">
        <title>Improved pea reference genome and pan-genome highlight genomic features and evolutionary characteristics.</title>
        <authorList>
            <person name="Yang T."/>
            <person name="Liu R."/>
            <person name="Luo Y."/>
            <person name="Hu S."/>
            <person name="Wang D."/>
            <person name="Wang C."/>
            <person name="Pandey M.K."/>
            <person name="Ge S."/>
            <person name="Xu Q."/>
            <person name="Li N."/>
            <person name="Li G."/>
            <person name="Huang Y."/>
            <person name="Saxena R.K."/>
            <person name="Ji Y."/>
            <person name="Li M."/>
            <person name="Yan X."/>
            <person name="He Y."/>
            <person name="Liu Y."/>
            <person name="Wang X."/>
            <person name="Xiang C."/>
            <person name="Varshney R.K."/>
            <person name="Ding H."/>
            <person name="Gao S."/>
            <person name="Zong X."/>
        </authorList>
    </citation>
    <scope>NUCLEOTIDE SEQUENCE [LARGE SCALE GENOMIC DNA]</scope>
    <source>
        <strain evidence="4 5">cv. Zhongwan 6</strain>
    </source>
</reference>
<dbReference type="GO" id="GO:0006310">
    <property type="term" value="P:DNA recombination"/>
    <property type="evidence" value="ECO:0007669"/>
    <property type="project" value="UniProtKB-KW"/>
</dbReference>
<organism evidence="4 5">
    <name type="scientific">Pisum sativum</name>
    <name type="common">Garden pea</name>
    <name type="synonym">Lathyrus oleraceus</name>
    <dbReference type="NCBI Taxonomy" id="3888"/>
    <lineage>
        <taxon>Eukaryota</taxon>
        <taxon>Viridiplantae</taxon>
        <taxon>Streptophyta</taxon>
        <taxon>Embryophyta</taxon>
        <taxon>Tracheophyta</taxon>
        <taxon>Spermatophyta</taxon>
        <taxon>Magnoliopsida</taxon>
        <taxon>eudicotyledons</taxon>
        <taxon>Gunneridae</taxon>
        <taxon>Pentapetalae</taxon>
        <taxon>rosids</taxon>
        <taxon>fabids</taxon>
        <taxon>Fabales</taxon>
        <taxon>Fabaceae</taxon>
        <taxon>Papilionoideae</taxon>
        <taxon>50 kb inversion clade</taxon>
        <taxon>NPAAA clade</taxon>
        <taxon>Hologalegina</taxon>
        <taxon>IRL clade</taxon>
        <taxon>Fabeae</taxon>
        <taxon>Lathyrus</taxon>
    </lineage>
</organism>
<dbReference type="EC" id="5.6.2.3" evidence="1"/>
<dbReference type="Pfam" id="PF05970">
    <property type="entry name" value="PIF1"/>
    <property type="match status" value="1"/>
</dbReference>
<dbReference type="InterPro" id="IPR010285">
    <property type="entry name" value="DNA_helicase_pif1-like_DEAD"/>
</dbReference>
<evidence type="ECO:0000259" key="2">
    <source>
        <dbReference type="Pfam" id="PF05970"/>
    </source>
</evidence>
<feature type="domain" description="DNA helicase Pif1-like 2B" evidence="3">
    <location>
        <begin position="218"/>
        <end position="261"/>
    </location>
</feature>
<dbReference type="GO" id="GO:0005524">
    <property type="term" value="F:ATP binding"/>
    <property type="evidence" value="ECO:0007669"/>
    <property type="project" value="UniProtKB-KW"/>
</dbReference>
<dbReference type="PANTHER" id="PTHR10492">
    <property type="match status" value="1"/>
</dbReference>
<dbReference type="InterPro" id="IPR027417">
    <property type="entry name" value="P-loop_NTPase"/>
</dbReference>
<evidence type="ECO:0000259" key="3">
    <source>
        <dbReference type="Pfam" id="PF21530"/>
    </source>
</evidence>
<protein>
    <recommendedName>
        <fullName evidence="1">ATP-dependent DNA helicase</fullName>
        <ecNumber evidence="1">5.6.2.3</ecNumber>
    </recommendedName>
</protein>
<comment type="catalytic activity">
    <reaction evidence="1">
        <text>ATP + H2O = ADP + phosphate + H(+)</text>
        <dbReference type="Rhea" id="RHEA:13065"/>
        <dbReference type="ChEBI" id="CHEBI:15377"/>
        <dbReference type="ChEBI" id="CHEBI:15378"/>
        <dbReference type="ChEBI" id="CHEBI:30616"/>
        <dbReference type="ChEBI" id="CHEBI:43474"/>
        <dbReference type="ChEBI" id="CHEBI:456216"/>
        <dbReference type="EC" id="5.6.2.3"/>
    </reaction>
</comment>
<proteinExistence type="inferred from homology"/>
<evidence type="ECO:0000313" key="5">
    <source>
        <dbReference type="Proteomes" id="UP001058974"/>
    </source>
</evidence>
<dbReference type="GO" id="GO:0000723">
    <property type="term" value="P:telomere maintenance"/>
    <property type="evidence" value="ECO:0007669"/>
    <property type="project" value="InterPro"/>
</dbReference>
<accession>A0A9D4X738</accession>
<evidence type="ECO:0000256" key="1">
    <source>
        <dbReference type="RuleBase" id="RU363044"/>
    </source>
</evidence>
<gene>
    <name evidence="4" type="ORF">KIW84_040354</name>
</gene>
<dbReference type="GO" id="GO:0006281">
    <property type="term" value="P:DNA repair"/>
    <property type="evidence" value="ECO:0007669"/>
    <property type="project" value="UniProtKB-KW"/>
</dbReference>
<keyword evidence="1" id="KW-0234">DNA repair</keyword>
<keyword evidence="1" id="KW-0547">Nucleotide-binding</keyword>
<keyword evidence="1" id="KW-0378">Hydrolase</keyword>
<dbReference type="Gene3D" id="3.40.50.300">
    <property type="entry name" value="P-loop containing nucleotide triphosphate hydrolases"/>
    <property type="match status" value="1"/>
</dbReference>
<sequence length="281" mass="31688">MESLRSRGEIVLATASSGITATLLPGGRTVHSRFKIPIDIRPSSICGIQKQKDLANLIRVYAAIIWDEEPIKNKNCLEALDRSLQDICSNSDPFGGKVLIMGGDFHKVLPVEFAEFLIHISDSVEPTKPDDMVRLPSHIAITWEGEHSIQVLIQHIFPNLELHGWDASYMIQRDILTPTNDDVQKLNYMIIDQFPEEEHNLLSFDEVEGDNHNLYQQEFLNSIAQGSFPPHILKIKKRAPLMLLRNLDPRYGLCNGTQLLCRGLFMNISDVEILTGYCAGK</sequence>
<dbReference type="AlphaFoldDB" id="A0A9D4X738"/>
<dbReference type="Pfam" id="PF21530">
    <property type="entry name" value="Pif1_2B_dom"/>
    <property type="match status" value="1"/>
</dbReference>
<comment type="similarity">
    <text evidence="1">Belongs to the helicase family.</text>
</comment>
<dbReference type="GO" id="GO:0043139">
    <property type="term" value="F:5'-3' DNA helicase activity"/>
    <property type="evidence" value="ECO:0007669"/>
    <property type="project" value="UniProtKB-EC"/>
</dbReference>
<keyword evidence="1" id="KW-0233">DNA recombination</keyword>
<dbReference type="PANTHER" id="PTHR10492:SF101">
    <property type="entry name" value="ATP-DEPENDENT DNA HELICASE"/>
    <property type="match status" value="1"/>
</dbReference>
<dbReference type="Gramene" id="Psat04G0035400-T1">
    <property type="protein sequence ID" value="KAI5414867.1"/>
    <property type="gene ID" value="KIW84_040354"/>
</dbReference>
<dbReference type="InterPro" id="IPR049163">
    <property type="entry name" value="Pif1-like_2B_dom"/>
</dbReference>
<keyword evidence="1" id="KW-0347">Helicase</keyword>
<feature type="domain" description="DNA helicase Pif1-like DEAD-box helicase" evidence="2">
    <location>
        <begin position="2"/>
        <end position="111"/>
    </location>
</feature>
<keyword evidence="1" id="KW-0227">DNA damage</keyword>
<dbReference type="GO" id="GO:0016787">
    <property type="term" value="F:hydrolase activity"/>
    <property type="evidence" value="ECO:0007669"/>
    <property type="project" value="UniProtKB-KW"/>
</dbReference>
<comment type="cofactor">
    <cofactor evidence="1">
        <name>Mg(2+)</name>
        <dbReference type="ChEBI" id="CHEBI:18420"/>
    </cofactor>
</comment>
<dbReference type="SUPFAM" id="SSF52540">
    <property type="entry name" value="P-loop containing nucleoside triphosphate hydrolases"/>
    <property type="match status" value="1"/>
</dbReference>